<comment type="caution">
    <text evidence="2">The sequence shown here is derived from an EMBL/GenBank/DDBJ whole genome shotgun (WGS) entry which is preliminary data.</text>
</comment>
<evidence type="ECO:0000256" key="1">
    <source>
        <dbReference type="SAM" id="Phobius"/>
    </source>
</evidence>
<proteinExistence type="predicted"/>
<accession>A0A1F4ZCG4</accession>
<feature type="transmembrane region" description="Helical" evidence="1">
    <location>
        <begin position="196"/>
        <end position="221"/>
    </location>
</feature>
<feature type="transmembrane region" description="Helical" evidence="1">
    <location>
        <begin position="228"/>
        <end position="249"/>
    </location>
</feature>
<keyword evidence="1" id="KW-1133">Transmembrane helix</keyword>
<keyword evidence="1" id="KW-0472">Membrane</keyword>
<feature type="transmembrane region" description="Helical" evidence="1">
    <location>
        <begin position="289"/>
        <end position="307"/>
    </location>
</feature>
<sequence>MTLRGLLGHWPLGIVLLLVFSFSWPVFDQYGLRPDGSIRLFGAHYTDSINNIALIQSLKRSVPPENPNLSGTYLTNYHYFINLILAWISKYLNLDAFFVYFRLAPAILISGLTLLTYFTIFQLTTSRFRATLGTLLGMLSSNLYYTSSYLYPRLFSTPSVAWIDEFSTRLVNFQYLSSLVIILVLILLFSRGVKPWLVGLASGFLVGFKIYGWIAFTLACLTVRKFRLTGVISLLVGILVGFLALGSSLNGPPFVFNPFWFIKTMYESPDRLNYPTWELARQTLLSTRSYVGIIKLYLIGLAVYLFINFGPRLIAFFGRSINPTESLLRRLSLISIFIPLLFIQSGAVWNSIQFSYYSVFFLSILTAVRIKNPLALASVWIVLLPGVVYTSSLYAHPPYTAQIDKKIVEAAQFLSTQPAGSVYLDSKYAGNATVSAISGHSAYLGDRSVLSSYGIDFSTRKNQPVFPEVSYLFLDSQSSPAPGFEIIYSNFQVKLFRVK</sequence>
<feature type="transmembrane region" description="Helical" evidence="1">
    <location>
        <begin position="327"/>
        <end position="348"/>
    </location>
</feature>
<dbReference type="Proteomes" id="UP000177080">
    <property type="component" value="Unassembled WGS sequence"/>
</dbReference>
<dbReference type="EMBL" id="MEXN01000003">
    <property type="protein sequence ID" value="OGD04002.1"/>
    <property type="molecule type" value="Genomic_DNA"/>
</dbReference>
<evidence type="ECO:0000313" key="3">
    <source>
        <dbReference type="Proteomes" id="UP000177080"/>
    </source>
</evidence>
<evidence type="ECO:0008006" key="4">
    <source>
        <dbReference type="Google" id="ProtNLM"/>
    </source>
</evidence>
<feature type="transmembrane region" description="Helical" evidence="1">
    <location>
        <begin position="99"/>
        <end position="120"/>
    </location>
</feature>
<feature type="transmembrane region" description="Helical" evidence="1">
    <location>
        <begin position="7"/>
        <end position="27"/>
    </location>
</feature>
<organism evidence="2 3">
    <name type="scientific">Candidatus Amesbacteria bacterium RIFCSPLOWO2_01_FULL_48_25</name>
    <dbReference type="NCBI Taxonomy" id="1797259"/>
    <lineage>
        <taxon>Bacteria</taxon>
        <taxon>Candidatus Amesiibacteriota</taxon>
    </lineage>
</organism>
<protein>
    <recommendedName>
        <fullName evidence="4">Glycosyltransferase RgtA/B/C/D-like domain-containing protein</fullName>
    </recommendedName>
</protein>
<dbReference type="AlphaFoldDB" id="A0A1F4ZCG4"/>
<evidence type="ECO:0000313" key="2">
    <source>
        <dbReference type="EMBL" id="OGD04002.1"/>
    </source>
</evidence>
<keyword evidence="1" id="KW-0812">Transmembrane</keyword>
<reference evidence="2 3" key="1">
    <citation type="journal article" date="2016" name="Nat. Commun.">
        <title>Thousands of microbial genomes shed light on interconnected biogeochemical processes in an aquifer system.</title>
        <authorList>
            <person name="Anantharaman K."/>
            <person name="Brown C.T."/>
            <person name="Hug L.A."/>
            <person name="Sharon I."/>
            <person name="Castelle C.J."/>
            <person name="Probst A.J."/>
            <person name="Thomas B.C."/>
            <person name="Singh A."/>
            <person name="Wilkins M.J."/>
            <person name="Karaoz U."/>
            <person name="Brodie E.L."/>
            <person name="Williams K.H."/>
            <person name="Hubbard S.S."/>
            <person name="Banfield J.F."/>
        </authorList>
    </citation>
    <scope>NUCLEOTIDE SEQUENCE [LARGE SCALE GENOMIC DNA]</scope>
</reference>
<feature type="transmembrane region" description="Helical" evidence="1">
    <location>
        <begin position="377"/>
        <end position="395"/>
    </location>
</feature>
<name>A0A1F4ZCG4_9BACT</name>
<feature type="transmembrane region" description="Helical" evidence="1">
    <location>
        <begin position="172"/>
        <end position="190"/>
    </location>
</feature>
<gene>
    <name evidence="2" type="ORF">A2989_01230</name>
</gene>
<dbReference type="STRING" id="1797259.A2989_01230"/>